<protein>
    <recommendedName>
        <fullName evidence="2">Lipoprotein</fullName>
    </recommendedName>
</protein>
<gene>
    <name evidence="1" type="ORF">QJT81_02615</name>
</gene>
<name>A0AA95HG63_9GAMM</name>
<organism evidence="1">
    <name type="scientific">Candidatus Thiothrix putei</name>
    <dbReference type="NCBI Taxonomy" id="3080811"/>
    <lineage>
        <taxon>Bacteria</taxon>
        <taxon>Pseudomonadati</taxon>
        <taxon>Pseudomonadota</taxon>
        <taxon>Gammaproteobacteria</taxon>
        <taxon>Thiotrichales</taxon>
        <taxon>Thiotrichaceae</taxon>
        <taxon>Thiothrix</taxon>
    </lineage>
</organism>
<proteinExistence type="predicted"/>
<dbReference type="KEGG" id="tput:QJT81_02615"/>
<dbReference type="PROSITE" id="PS51257">
    <property type="entry name" value="PROKAR_LIPOPROTEIN"/>
    <property type="match status" value="1"/>
</dbReference>
<evidence type="ECO:0000313" key="1">
    <source>
        <dbReference type="EMBL" id="WGZ94898.1"/>
    </source>
</evidence>
<dbReference type="EMBL" id="CP124756">
    <property type="protein sequence ID" value="WGZ94898.1"/>
    <property type="molecule type" value="Genomic_DNA"/>
</dbReference>
<accession>A0AA95HG63</accession>
<dbReference type="Proteomes" id="UP001301326">
    <property type="component" value="Chromosome"/>
</dbReference>
<evidence type="ECO:0008006" key="2">
    <source>
        <dbReference type="Google" id="ProtNLM"/>
    </source>
</evidence>
<reference evidence="1" key="2">
    <citation type="submission" date="2023-04" db="EMBL/GenBank/DDBJ databases">
        <authorList>
            <person name="Beletskiy A.V."/>
            <person name="Mardanov A.V."/>
            <person name="Ravin N.V."/>
        </authorList>
    </citation>
    <scope>NUCLEOTIDE SEQUENCE</scope>
    <source>
        <strain evidence="1">GKL-02</strain>
    </source>
</reference>
<reference evidence="1" key="1">
    <citation type="journal article" date="2023" name="Int. J. Mol. Sci.">
        <title>Metagenomics Revealed a New Genus 'Candidatus Thiocaldithrix dubininis' gen. nov., sp. nov. and a New Species 'Candidatus Thiothrix putei' sp. nov. in the Family Thiotrichaceae, Some Members of Which Have Traits of Both Na+- and H+-Motive Energetics.</title>
        <authorList>
            <person name="Ravin N.V."/>
            <person name="Muntyan M.S."/>
            <person name="Smolyakov D.D."/>
            <person name="Rudenko T.S."/>
            <person name="Beletsky A.V."/>
            <person name="Mardanov A.V."/>
            <person name="Grabovich M.Y."/>
        </authorList>
    </citation>
    <scope>NUCLEOTIDE SEQUENCE</scope>
    <source>
        <strain evidence="1">GKL-02</strain>
    </source>
</reference>
<sequence length="233" mass="25331">MRRNTKFPIVYCLLVLLFTVTALGGCKTEAIKPAGENTKLGQADFDKLANHTVSVSLERGDARVFGGKLPPDRDLPLAIQALPESVAAVVPKQSCPLAGLAVETDNRPETREWLAIQDKSCPPISPHGWRLFWVMQRGTDGVARVLFSDKAHSVKLMEWTQSAKADSPLQRPVSVTRAGRTCPTCGSTSCEGFWVNKTGAYQRPAQFLVERTRHDAMAGGLDQSVTGGKCPLD</sequence>
<dbReference type="AlphaFoldDB" id="A0AA95HG63"/>